<dbReference type="GO" id="GO:0022857">
    <property type="term" value="F:transmembrane transporter activity"/>
    <property type="evidence" value="ECO:0007669"/>
    <property type="project" value="InterPro"/>
</dbReference>
<comment type="subcellular location">
    <subcellularLocation>
        <location evidence="1">Cell membrane</location>
        <topology evidence="1">Multi-pass membrane protein</topology>
    </subcellularLocation>
</comment>
<dbReference type="GO" id="GO:0005886">
    <property type="term" value="C:plasma membrane"/>
    <property type="evidence" value="ECO:0007669"/>
    <property type="project" value="UniProtKB-SubCell"/>
</dbReference>
<organism evidence="8 9">
    <name type="scientific">Irregularibacter muris</name>
    <dbReference type="NCBI Taxonomy" id="1796619"/>
    <lineage>
        <taxon>Bacteria</taxon>
        <taxon>Bacillati</taxon>
        <taxon>Bacillota</taxon>
        <taxon>Clostridia</taxon>
        <taxon>Eubacteriales</taxon>
        <taxon>Eubacteriaceae</taxon>
        <taxon>Irregularibacter</taxon>
    </lineage>
</organism>
<feature type="domain" description="Major facilitator superfamily (MFS) profile" evidence="7">
    <location>
        <begin position="15"/>
        <end position="412"/>
    </location>
</feature>
<feature type="transmembrane region" description="Helical" evidence="6">
    <location>
        <begin position="349"/>
        <end position="370"/>
    </location>
</feature>
<feature type="transmembrane region" description="Helical" evidence="6">
    <location>
        <begin position="84"/>
        <end position="100"/>
    </location>
</feature>
<evidence type="ECO:0000256" key="5">
    <source>
        <dbReference type="ARBA" id="ARBA00023136"/>
    </source>
</evidence>
<keyword evidence="2" id="KW-0813">Transport</keyword>
<keyword evidence="3 6" id="KW-0812">Transmembrane</keyword>
<name>A0AAE3HGD8_9FIRM</name>
<feature type="transmembrane region" description="Helical" evidence="6">
    <location>
        <begin position="219"/>
        <end position="239"/>
    </location>
</feature>
<dbReference type="InterPro" id="IPR011701">
    <property type="entry name" value="MFS"/>
</dbReference>
<reference evidence="8" key="1">
    <citation type="submission" date="2022-07" db="EMBL/GenBank/DDBJ databases">
        <title>Enhanced cultured diversity of the mouse gut microbiota enables custom-made synthetic communities.</title>
        <authorList>
            <person name="Afrizal A."/>
        </authorList>
    </citation>
    <scope>NUCLEOTIDE SEQUENCE</scope>
    <source>
        <strain evidence="8">DSM 28593</strain>
    </source>
</reference>
<evidence type="ECO:0000259" key="7">
    <source>
        <dbReference type="PROSITE" id="PS50850"/>
    </source>
</evidence>
<gene>
    <name evidence="8" type="ORF">NSA47_11910</name>
</gene>
<proteinExistence type="predicted"/>
<protein>
    <submittedName>
        <fullName evidence="8">MFS transporter</fullName>
    </submittedName>
</protein>
<dbReference type="InterPro" id="IPR052528">
    <property type="entry name" value="Sugar_transport-like"/>
</dbReference>
<dbReference type="PROSITE" id="PS50850">
    <property type="entry name" value="MFS"/>
    <property type="match status" value="1"/>
</dbReference>
<accession>A0AAE3HGD8</accession>
<keyword evidence="9" id="KW-1185">Reference proteome</keyword>
<feature type="transmembrane region" description="Helical" evidence="6">
    <location>
        <begin position="294"/>
        <end position="311"/>
    </location>
</feature>
<dbReference type="EMBL" id="JANKAS010000012">
    <property type="protein sequence ID" value="MCR1899681.1"/>
    <property type="molecule type" value="Genomic_DNA"/>
</dbReference>
<evidence type="ECO:0000256" key="3">
    <source>
        <dbReference type="ARBA" id="ARBA00022692"/>
    </source>
</evidence>
<feature type="transmembrane region" description="Helical" evidence="6">
    <location>
        <begin position="149"/>
        <end position="166"/>
    </location>
</feature>
<evidence type="ECO:0000256" key="2">
    <source>
        <dbReference type="ARBA" id="ARBA00022448"/>
    </source>
</evidence>
<keyword evidence="4 6" id="KW-1133">Transmembrane helix</keyword>
<comment type="caution">
    <text evidence="8">The sequence shown here is derived from an EMBL/GenBank/DDBJ whole genome shotgun (WGS) entry which is preliminary data.</text>
</comment>
<evidence type="ECO:0000256" key="6">
    <source>
        <dbReference type="SAM" id="Phobius"/>
    </source>
</evidence>
<evidence type="ECO:0000313" key="8">
    <source>
        <dbReference type="EMBL" id="MCR1899681.1"/>
    </source>
</evidence>
<dbReference type="PANTHER" id="PTHR23526:SF2">
    <property type="entry name" value="MAJOR FACILITATOR SUPERFAMILY (MFS) PROFILE DOMAIN-CONTAINING PROTEIN"/>
    <property type="match status" value="1"/>
</dbReference>
<feature type="transmembrane region" description="Helical" evidence="6">
    <location>
        <begin position="16"/>
        <end position="34"/>
    </location>
</feature>
<evidence type="ECO:0000256" key="4">
    <source>
        <dbReference type="ARBA" id="ARBA00022989"/>
    </source>
</evidence>
<dbReference type="AlphaFoldDB" id="A0AAE3HGD8"/>
<dbReference type="SUPFAM" id="SSF103473">
    <property type="entry name" value="MFS general substrate transporter"/>
    <property type="match status" value="1"/>
</dbReference>
<feature type="transmembrane region" description="Helical" evidence="6">
    <location>
        <begin position="54"/>
        <end position="72"/>
    </location>
</feature>
<dbReference type="InterPro" id="IPR020846">
    <property type="entry name" value="MFS_dom"/>
</dbReference>
<dbReference type="Pfam" id="PF07690">
    <property type="entry name" value="MFS_1"/>
    <property type="match status" value="1"/>
</dbReference>
<dbReference type="Proteomes" id="UP001205748">
    <property type="component" value="Unassembled WGS sequence"/>
</dbReference>
<feature type="transmembrane region" description="Helical" evidence="6">
    <location>
        <begin position="106"/>
        <end position="128"/>
    </location>
</feature>
<dbReference type="CDD" id="cd06174">
    <property type="entry name" value="MFS"/>
    <property type="match status" value="1"/>
</dbReference>
<keyword evidence="5 6" id="KW-0472">Membrane</keyword>
<dbReference type="Gene3D" id="1.20.1250.20">
    <property type="entry name" value="MFS general substrate transporter like domains"/>
    <property type="match status" value="2"/>
</dbReference>
<feature type="transmembrane region" description="Helical" evidence="6">
    <location>
        <begin position="390"/>
        <end position="411"/>
    </location>
</feature>
<dbReference type="InterPro" id="IPR036259">
    <property type="entry name" value="MFS_trans_sf"/>
</dbReference>
<dbReference type="RefSeq" id="WP_257532286.1">
    <property type="nucleotide sequence ID" value="NZ_JANKAS010000012.1"/>
</dbReference>
<dbReference type="PANTHER" id="PTHR23526">
    <property type="entry name" value="INTEGRAL MEMBRANE TRANSPORT PROTEIN-RELATED"/>
    <property type="match status" value="1"/>
</dbReference>
<evidence type="ECO:0000313" key="9">
    <source>
        <dbReference type="Proteomes" id="UP001205748"/>
    </source>
</evidence>
<evidence type="ECO:0000256" key="1">
    <source>
        <dbReference type="ARBA" id="ARBA00004651"/>
    </source>
</evidence>
<feature type="transmembrane region" description="Helical" evidence="6">
    <location>
        <begin position="178"/>
        <end position="198"/>
    </location>
</feature>
<feature type="transmembrane region" description="Helical" evidence="6">
    <location>
        <begin position="259"/>
        <end position="282"/>
    </location>
</feature>
<sequence>MSVNTSLSVLSTKRKYAIIAMLTFFGGCVYKVTYLREVFYEQVLQVLGINNAQLGLLSSAVGIASMVGYFFGGFLADRISSKKLVTLSCFIGGLLTLWYMTYPPFYVLLFIHVALALDGTLIFWAAYIRIVRILGGKEGQGKYYGFSEGMRSLFGVILPFIALAIMENLAVARTGYRVVLLYYAICYFVAGILAYLLIVDVQDEYGEKTVIRKQDYVELLKSPGLWLVAILIFGTYSVFALQSYTTPYMSEVYGISSATVGSVAIFRQYGLGLLAMPVFGMVADKIKSSTKMSIIGLIILITCSVAMFLYPTKGSPLIIILLVMAIGFFVSGVRGVYYATMNEARISKALSGTAIGIISAIGFSPDAFMFSQVGGWLDRYPAEQAYKMVFVYMSAMIAVAICAGVGILSLARKNQKQYKL</sequence>
<feature type="transmembrane region" description="Helical" evidence="6">
    <location>
        <begin position="317"/>
        <end position="337"/>
    </location>
</feature>